<keyword evidence="4" id="KW-1015">Disulfide bond</keyword>
<accession>A0ABD3DQ37</accession>
<keyword evidence="8" id="KW-1185">Reference proteome</keyword>
<evidence type="ECO:0000256" key="5">
    <source>
        <dbReference type="SAM" id="SignalP"/>
    </source>
</evidence>
<evidence type="ECO:0000259" key="6">
    <source>
        <dbReference type="SMART" id="SM00505"/>
    </source>
</evidence>
<dbReference type="SMART" id="SM00505">
    <property type="entry name" value="Knot1"/>
    <property type="match status" value="1"/>
</dbReference>
<dbReference type="PANTHER" id="PTHR33147">
    <property type="entry name" value="DEFENSIN-LIKE PROTEIN 1"/>
    <property type="match status" value="1"/>
</dbReference>
<dbReference type="EMBL" id="JAVIJP010000015">
    <property type="protein sequence ID" value="KAL3644202.1"/>
    <property type="molecule type" value="Genomic_DNA"/>
</dbReference>
<evidence type="ECO:0000256" key="3">
    <source>
        <dbReference type="ARBA" id="ARBA00022729"/>
    </source>
</evidence>
<organism evidence="7 8">
    <name type="scientific">Castilleja foliolosa</name>
    <dbReference type="NCBI Taxonomy" id="1961234"/>
    <lineage>
        <taxon>Eukaryota</taxon>
        <taxon>Viridiplantae</taxon>
        <taxon>Streptophyta</taxon>
        <taxon>Embryophyta</taxon>
        <taxon>Tracheophyta</taxon>
        <taxon>Spermatophyta</taxon>
        <taxon>Magnoliopsida</taxon>
        <taxon>eudicotyledons</taxon>
        <taxon>Gunneridae</taxon>
        <taxon>Pentapetalae</taxon>
        <taxon>asterids</taxon>
        <taxon>lamiids</taxon>
        <taxon>Lamiales</taxon>
        <taxon>Orobanchaceae</taxon>
        <taxon>Pedicularideae</taxon>
        <taxon>Castillejinae</taxon>
        <taxon>Castilleja</taxon>
    </lineage>
</organism>
<keyword evidence="3 5" id="KW-0732">Signal</keyword>
<dbReference type="InterPro" id="IPR008176">
    <property type="entry name" value="Defensin_plant"/>
</dbReference>
<feature type="domain" description="Knottins-like" evidence="6">
    <location>
        <begin position="30"/>
        <end position="78"/>
    </location>
</feature>
<keyword evidence="2" id="KW-0964">Secreted</keyword>
<dbReference type="Gene3D" id="3.30.30.10">
    <property type="entry name" value="Knottin, scorpion toxin-like"/>
    <property type="match status" value="1"/>
</dbReference>
<sequence length="78" mass="8877">MGTSTKFFALVLCFLLIASYEMAASEAYKICQKMSKTWSGPCSITSRCNNQCRKWEKAKQGACHWKGFGFACFCYFKC</sequence>
<dbReference type="InterPro" id="IPR003614">
    <property type="entry name" value="Knottins"/>
</dbReference>
<evidence type="ECO:0000313" key="7">
    <source>
        <dbReference type="EMBL" id="KAL3644202.1"/>
    </source>
</evidence>
<feature type="signal peptide" evidence="5">
    <location>
        <begin position="1"/>
        <end position="27"/>
    </location>
</feature>
<dbReference type="PROSITE" id="PS00940">
    <property type="entry name" value="GAMMA_THIONIN"/>
    <property type="match status" value="1"/>
</dbReference>
<dbReference type="PANTHER" id="PTHR33147:SF46">
    <property type="entry name" value="DEFENSIN-LIKE PROTEIN 19"/>
    <property type="match status" value="1"/>
</dbReference>
<dbReference type="SUPFAM" id="SSF57095">
    <property type="entry name" value="Scorpion toxin-like"/>
    <property type="match status" value="1"/>
</dbReference>
<evidence type="ECO:0000313" key="8">
    <source>
        <dbReference type="Proteomes" id="UP001632038"/>
    </source>
</evidence>
<feature type="chain" id="PRO_5044866925" description="Knottins-like domain-containing protein" evidence="5">
    <location>
        <begin position="28"/>
        <end position="78"/>
    </location>
</feature>
<comment type="subcellular location">
    <subcellularLocation>
        <location evidence="1">Secreted</location>
    </subcellularLocation>
</comment>
<dbReference type="GO" id="GO:0005576">
    <property type="term" value="C:extracellular region"/>
    <property type="evidence" value="ECO:0007669"/>
    <property type="project" value="UniProtKB-SubCell"/>
</dbReference>
<proteinExistence type="predicted"/>
<dbReference type="Pfam" id="PF00304">
    <property type="entry name" value="Gamma-thionin"/>
    <property type="match status" value="1"/>
</dbReference>
<gene>
    <name evidence="7" type="ORF">CASFOL_012134</name>
</gene>
<name>A0ABD3DQ37_9LAMI</name>
<evidence type="ECO:0000256" key="1">
    <source>
        <dbReference type="ARBA" id="ARBA00004613"/>
    </source>
</evidence>
<dbReference type="InterPro" id="IPR036574">
    <property type="entry name" value="Scorpion_toxin-like_sf"/>
</dbReference>
<reference evidence="8" key="1">
    <citation type="journal article" date="2024" name="IScience">
        <title>Strigolactones Initiate the Formation of Haustorium-like Structures in Castilleja.</title>
        <authorList>
            <person name="Buerger M."/>
            <person name="Peterson D."/>
            <person name="Chory J."/>
        </authorList>
    </citation>
    <scope>NUCLEOTIDE SEQUENCE [LARGE SCALE GENOMIC DNA]</scope>
</reference>
<dbReference type="Proteomes" id="UP001632038">
    <property type="component" value="Unassembled WGS sequence"/>
</dbReference>
<evidence type="ECO:0000256" key="2">
    <source>
        <dbReference type="ARBA" id="ARBA00022525"/>
    </source>
</evidence>
<evidence type="ECO:0000256" key="4">
    <source>
        <dbReference type="ARBA" id="ARBA00023157"/>
    </source>
</evidence>
<dbReference type="AlphaFoldDB" id="A0ABD3DQ37"/>
<comment type="caution">
    <text evidence="7">The sequence shown here is derived from an EMBL/GenBank/DDBJ whole genome shotgun (WGS) entry which is preliminary data.</text>
</comment>
<protein>
    <recommendedName>
        <fullName evidence="6">Knottins-like domain-containing protein</fullName>
    </recommendedName>
</protein>